<dbReference type="Proteomes" id="UP000016930">
    <property type="component" value="Unassembled WGS sequence"/>
</dbReference>
<protein>
    <submittedName>
        <fullName evidence="1">Uncharacterized protein</fullName>
    </submittedName>
</protein>
<dbReference type="OrthoDB" id="2807423at2759"/>
<name>M2QF47_CERS8</name>
<dbReference type="HOGENOM" id="CLU_088288_0_0_1"/>
<organism evidence="1 2">
    <name type="scientific">Ceriporiopsis subvermispora (strain B)</name>
    <name type="common">White-rot fungus</name>
    <name type="synonym">Gelatoporia subvermispora</name>
    <dbReference type="NCBI Taxonomy" id="914234"/>
    <lineage>
        <taxon>Eukaryota</taxon>
        <taxon>Fungi</taxon>
        <taxon>Dikarya</taxon>
        <taxon>Basidiomycota</taxon>
        <taxon>Agaricomycotina</taxon>
        <taxon>Agaricomycetes</taxon>
        <taxon>Polyporales</taxon>
        <taxon>Gelatoporiaceae</taxon>
        <taxon>Gelatoporia</taxon>
    </lineage>
</organism>
<dbReference type="AlphaFoldDB" id="M2QF47"/>
<gene>
    <name evidence="1" type="ORF">CERSUDRAFT_101143</name>
</gene>
<sequence length="218" mass="24730">MASVAPSLRSRLSPSAIAQVLEEYNAAGVLLCSEVQHEPIFDPDEIHLWLGWAGRTRTLVALFDSYAQLLRSTSIPVPLSFSLREVSSITAHLDFRLTRIHDAPGMLFLSERLHLWRPAYEPLPERMHERSLLLDETIEMFGPDVDRELFRRACHYLGLLRAHSGAQPRRTLVFGEVEECLMRLAGLLFGEWPTKDVEGVVEPAPAYEGRRRVDTPCD</sequence>
<evidence type="ECO:0000313" key="1">
    <source>
        <dbReference type="EMBL" id="EMD30640.1"/>
    </source>
</evidence>
<evidence type="ECO:0000313" key="2">
    <source>
        <dbReference type="Proteomes" id="UP000016930"/>
    </source>
</evidence>
<keyword evidence="2" id="KW-1185">Reference proteome</keyword>
<dbReference type="EMBL" id="KB445925">
    <property type="protein sequence ID" value="EMD30640.1"/>
    <property type="molecule type" value="Genomic_DNA"/>
</dbReference>
<accession>M2QF47</accession>
<reference evidence="1 2" key="1">
    <citation type="journal article" date="2012" name="Proc. Natl. Acad. Sci. U.S.A.">
        <title>Comparative genomics of Ceriporiopsis subvermispora and Phanerochaete chrysosporium provide insight into selective ligninolysis.</title>
        <authorList>
            <person name="Fernandez-Fueyo E."/>
            <person name="Ruiz-Duenas F.J."/>
            <person name="Ferreira P."/>
            <person name="Floudas D."/>
            <person name="Hibbett D.S."/>
            <person name="Canessa P."/>
            <person name="Larrondo L.F."/>
            <person name="James T.Y."/>
            <person name="Seelenfreund D."/>
            <person name="Lobos S."/>
            <person name="Polanco R."/>
            <person name="Tello M."/>
            <person name="Honda Y."/>
            <person name="Watanabe T."/>
            <person name="Watanabe T."/>
            <person name="Ryu J.S."/>
            <person name="Kubicek C.P."/>
            <person name="Schmoll M."/>
            <person name="Gaskell J."/>
            <person name="Hammel K.E."/>
            <person name="St John F.J."/>
            <person name="Vanden Wymelenberg A."/>
            <person name="Sabat G."/>
            <person name="Splinter BonDurant S."/>
            <person name="Syed K."/>
            <person name="Yadav J.S."/>
            <person name="Doddapaneni H."/>
            <person name="Subramanian V."/>
            <person name="Lavin J.L."/>
            <person name="Oguiza J.A."/>
            <person name="Perez G."/>
            <person name="Pisabarro A.G."/>
            <person name="Ramirez L."/>
            <person name="Santoyo F."/>
            <person name="Master E."/>
            <person name="Coutinho P.M."/>
            <person name="Henrissat B."/>
            <person name="Lombard V."/>
            <person name="Magnuson J.K."/>
            <person name="Kuees U."/>
            <person name="Hori C."/>
            <person name="Igarashi K."/>
            <person name="Samejima M."/>
            <person name="Held B.W."/>
            <person name="Barry K.W."/>
            <person name="LaButti K.M."/>
            <person name="Lapidus A."/>
            <person name="Lindquist E.A."/>
            <person name="Lucas S.M."/>
            <person name="Riley R."/>
            <person name="Salamov A.A."/>
            <person name="Hoffmeister D."/>
            <person name="Schwenk D."/>
            <person name="Hadar Y."/>
            <person name="Yarden O."/>
            <person name="de Vries R.P."/>
            <person name="Wiebenga A."/>
            <person name="Stenlid J."/>
            <person name="Eastwood D."/>
            <person name="Grigoriev I.V."/>
            <person name="Berka R.M."/>
            <person name="Blanchette R.A."/>
            <person name="Kersten P."/>
            <person name="Martinez A.T."/>
            <person name="Vicuna R."/>
            <person name="Cullen D."/>
        </authorList>
    </citation>
    <scope>NUCLEOTIDE SEQUENCE [LARGE SCALE GENOMIC DNA]</scope>
    <source>
        <strain evidence="1 2">B</strain>
    </source>
</reference>
<proteinExistence type="predicted"/>